<dbReference type="Proteomes" id="UP000006640">
    <property type="component" value="Chromosome"/>
</dbReference>
<name>D6Y543_THEBD</name>
<keyword evidence="4 8" id="KW-0689">Ribosomal protein</keyword>
<dbReference type="GO" id="GO:1990904">
    <property type="term" value="C:ribonucleoprotein complex"/>
    <property type="evidence" value="ECO:0007669"/>
    <property type="project" value="UniProtKB-KW"/>
</dbReference>
<comment type="similarity">
    <text evidence="1 8 9">Belongs to the universal ribosomal protein uS11 family.</text>
</comment>
<dbReference type="NCBIfam" id="NF003698">
    <property type="entry name" value="PRK05309.1"/>
    <property type="match status" value="1"/>
</dbReference>
<comment type="subunit">
    <text evidence="8">Part of the 30S ribosomal subunit. Interacts with proteins S7 and S18. Binds to IF-3.</text>
</comment>
<keyword evidence="2 8" id="KW-0699">rRNA-binding</keyword>
<dbReference type="HOGENOM" id="CLU_072439_5_0_11"/>
<dbReference type="NCBIfam" id="TIGR03632">
    <property type="entry name" value="uS11_bact"/>
    <property type="match status" value="1"/>
</dbReference>
<evidence type="ECO:0000256" key="5">
    <source>
        <dbReference type="ARBA" id="ARBA00023274"/>
    </source>
</evidence>
<keyword evidence="12" id="KW-1185">Reference proteome</keyword>
<dbReference type="KEGG" id="tbi:Tbis_0591"/>
<dbReference type="InterPro" id="IPR018102">
    <property type="entry name" value="Ribosomal_uS11_CS"/>
</dbReference>
<evidence type="ECO:0000256" key="8">
    <source>
        <dbReference type="HAMAP-Rule" id="MF_01310"/>
    </source>
</evidence>
<protein>
    <recommendedName>
        <fullName evidence="6 8">Small ribosomal subunit protein uS11</fullName>
    </recommendedName>
</protein>
<dbReference type="PIRSF" id="PIRSF002131">
    <property type="entry name" value="Ribosomal_S11"/>
    <property type="match status" value="1"/>
</dbReference>
<dbReference type="RefSeq" id="WP_013130851.1">
    <property type="nucleotide sequence ID" value="NC_014165.1"/>
</dbReference>
<dbReference type="InterPro" id="IPR019981">
    <property type="entry name" value="Ribosomal_uS11_bac-type"/>
</dbReference>
<dbReference type="GO" id="GO:0019843">
    <property type="term" value="F:rRNA binding"/>
    <property type="evidence" value="ECO:0007669"/>
    <property type="project" value="UniProtKB-UniRule"/>
</dbReference>
<evidence type="ECO:0000256" key="6">
    <source>
        <dbReference type="ARBA" id="ARBA00035160"/>
    </source>
</evidence>
<dbReference type="GO" id="GO:0006412">
    <property type="term" value="P:translation"/>
    <property type="evidence" value="ECO:0007669"/>
    <property type="project" value="UniProtKB-UniRule"/>
</dbReference>
<gene>
    <name evidence="8 11" type="primary">rpsK</name>
    <name evidence="11" type="ordered locus">Tbis_0591</name>
</gene>
<evidence type="ECO:0000256" key="9">
    <source>
        <dbReference type="RuleBase" id="RU003629"/>
    </source>
</evidence>
<dbReference type="PROSITE" id="PS00054">
    <property type="entry name" value="RIBOSOMAL_S11"/>
    <property type="match status" value="1"/>
</dbReference>
<evidence type="ECO:0000256" key="1">
    <source>
        <dbReference type="ARBA" id="ARBA00006194"/>
    </source>
</evidence>
<proteinExistence type="inferred from homology"/>
<dbReference type="GO" id="GO:0005840">
    <property type="term" value="C:ribosome"/>
    <property type="evidence" value="ECO:0007669"/>
    <property type="project" value="UniProtKB-KW"/>
</dbReference>
<keyword evidence="5 8" id="KW-0687">Ribonucleoprotein</keyword>
<reference evidence="11 12" key="1">
    <citation type="submission" date="2010-01" db="EMBL/GenBank/DDBJ databases">
        <title>The complete genome of Thermobispora bispora DSM 43833.</title>
        <authorList>
            <consortium name="US DOE Joint Genome Institute (JGI-PGF)"/>
            <person name="Lucas S."/>
            <person name="Copeland A."/>
            <person name="Lapidus A."/>
            <person name="Glavina del Rio T."/>
            <person name="Dalin E."/>
            <person name="Tice H."/>
            <person name="Bruce D."/>
            <person name="Goodwin L."/>
            <person name="Pitluck S."/>
            <person name="Kyrpides N."/>
            <person name="Mavromatis K."/>
            <person name="Ivanova N."/>
            <person name="Mikhailova N."/>
            <person name="Chertkov O."/>
            <person name="Brettin T."/>
            <person name="Detter J.C."/>
            <person name="Han C."/>
            <person name="Larimer F."/>
            <person name="Land M."/>
            <person name="Hauser L."/>
            <person name="Markowitz V."/>
            <person name="Cheng J.-F."/>
            <person name="Hugenholtz P."/>
            <person name="Woyke T."/>
            <person name="Wu D."/>
            <person name="Jando M."/>
            <person name="Schneider S."/>
            <person name="Klenk H.-P."/>
            <person name="Eisen J.A."/>
        </authorList>
    </citation>
    <scope>NUCLEOTIDE SEQUENCE [LARGE SCALE GENOMIC DNA]</scope>
    <source>
        <strain evidence="12">ATCC 19993 / DSM 43833 / CBS 139.67 / JCM 10125 / KCTC 9307 / NBRC 14880 / R51</strain>
    </source>
</reference>
<evidence type="ECO:0000256" key="7">
    <source>
        <dbReference type="ARBA" id="ARBA00058053"/>
    </source>
</evidence>
<evidence type="ECO:0000256" key="3">
    <source>
        <dbReference type="ARBA" id="ARBA00022884"/>
    </source>
</evidence>
<dbReference type="InterPro" id="IPR001971">
    <property type="entry name" value="Ribosomal_uS11"/>
</dbReference>
<dbReference type="Pfam" id="PF00411">
    <property type="entry name" value="Ribosomal_S11"/>
    <property type="match status" value="1"/>
</dbReference>
<dbReference type="eggNOG" id="COG0100">
    <property type="taxonomic scope" value="Bacteria"/>
</dbReference>
<dbReference type="EMBL" id="CP001874">
    <property type="protein sequence ID" value="ADG87318.1"/>
    <property type="molecule type" value="Genomic_DNA"/>
</dbReference>
<dbReference type="Gene3D" id="3.30.420.80">
    <property type="entry name" value="Ribosomal protein S11"/>
    <property type="match status" value="1"/>
</dbReference>
<evidence type="ECO:0000256" key="4">
    <source>
        <dbReference type="ARBA" id="ARBA00022980"/>
    </source>
</evidence>
<evidence type="ECO:0000313" key="11">
    <source>
        <dbReference type="EMBL" id="ADG87318.1"/>
    </source>
</evidence>
<comment type="function">
    <text evidence="7 8">Located on the platform of the 30S subunit, it bridges several disparate RNA helices of the 16S rRNA. Forms part of the Shine-Dalgarno cleft in the 70S ribosome.</text>
</comment>
<organism evidence="11 12">
    <name type="scientific">Thermobispora bispora (strain ATCC 19993 / DSM 43833 / CBS 139.67 / JCM 10125 / KCTC 9307 / NBRC 14880 / R51)</name>
    <dbReference type="NCBI Taxonomy" id="469371"/>
    <lineage>
        <taxon>Bacteria</taxon>
        <taxon>Bacillati</taxon>
        <taxon>Actinomycetota</taxon>
        <taxon>Actinomycetes</taxon>
        <taxon>Streptosporangiales</taxon>
        <taxon>Streptosporangiaceae</taxon>
        <taxon>Thermobispora</taxon>
    </lineage>
</organism>
<evidence type="ECO:0000256" key="10">
    <source>
        <dbReference type="SAM" id="MobiDB-lite"/>
    </source>
</evidence>
<dbReference type="InterPro" id="IPR036967">
    <property type="entry name" value="Ribosomal_uS11_sf"/>
</dbReference>
<accession>D6Y543</accession>
<dbReference type="OrthoDB" id="9806415at2"/>
<dbReference type="GO" id="GO:0003735">
    <property type="term" value="F:structural constituent of ribosome"/>
    <property type="evidence" value="ECO:0007669"/>
    <property type="project" value="InterPro"/>
</dbReference>
<feature type="compositionally biased region" description="Basic residues" evidence="10">
    <location>
        <begin position="13"/>
        <end position="29"/>
    </location>
</feature>
<feature type="region of interest" description="Disordered" evidence="10">
    <location>
        <begin position="1"/>
        <end position="29"/>
    </location>
</feature>
<dbReference type="SUPFAM" id="SSF53137">
    <property type="entry name" value="Translational machinery components"/>
    <property type="match status" value="1"/>
</dbReference>
<dbReference type="FunFam" id="3.30.420.80:FF:000001">
    <property type="entry name" value="30S ribosomal protein S11"/>
    <property type="match status" value="1"/>
</dbReference>
<dbReference type="PANTHER" id="PTHR11759">
    <property type="entry name" value="40S RIBOSOMAL PROTEIN S14/30S RIBOSOMAL PROTEIN S11"/>
    <property type="match status" value="1"/>
</dbReference>
<dbReference type="AlphaFoldDB" id="D6Y543"/>
<keyword evidence="3 8" id="KW-0694">RNA-binding</keyword>
<evidence type="ECO:0000256" key="2">
    <source>
        <dbReference type="ARBA" id="ARBA00022730"/>
    </source>
</evidence>
<dbReference type="HAMAP" id="MF_01310">
    <property type="entry name" value="Ribosomal_uS11"/>
    <property type="match status" value="1"/>
</dbReference>
<sequence>MPPKSRQGATSSKKSRRKEKKNVAHGHAHIKSTFNNTIVSITDTNGNVISWASAGHVGFKGSRKSTPFAAQMAAENAARRAMEHGMRKVDVFVKGPGSGRETAIRALQATGLEVDSIQDVTPVPHNGCRPPKRRRV</sequence>
<evidence type="ECO:0000313" key="12">
    <source>
        <dbReference type="Proteomes" id="UP000006640"/>
    </source>
</evidence>
<dbReference type="STRING" id="469371.Tbis_0591"/>